<keyword evidence="1" id="KW-0812">Transmembrane</keyword>
<proteinExistence type="predicted"/>
<sequence>MRRDTMISLVTGGIIGATVGMYAISHMSPREQKRMMKRSKKMISTAAHMMSAMNMF</sequence>
<evidence type="ECO:0000313" key="2">
    <source>
        <dbReference type="EMBL" id="ARE87486.1"/>
    </source>
</evidence>
<feature type="transmembrane region" description="Helical" evidence="1">
    <location>
        <begin position="6"/>
        <end position="28"/>
    </location>
</feature>
<protein>
    <recommendedName>
        <fullName evidence="4">YtxH domain-containing protein</fullName>
    </recommendedName>
</protein>
<dbReference type="AlphaFoldDB" id="A0AAC9RI48"/>
<accession>A0AAC9RI48</accession>
<dbReference type="Proteomes" id="UP000192478">
    <property type="component" value="Chromosome"/>
</dbReference>
<organism evidence="2 3">
    <name type="scientific">Clostridium formicaceticum</name>
    <dbReference type="NCBI Taxonomy" id="1497"/>
    <lineage>
        <taxon>Bacteria</taxon>
        <taxon>Bacillati</taxon>
        <taxon>Bacillota</taxon>
        <taxon>Clostridia</taxon>
        <taxon>Eubacteriales</taxon>
        <taxon>Clostridiaceae</taxon>
        <taxon>Clostridium</taxon>
    </lineage>
</organism>
<evidence type="ECO:0000256" key="1">
    <source>
        <dbReference type="SAM" id="Phobius"/>
    </source>
</evidence>
<keyword evidence="1" id="KW-0472">Membrane</keyword>
<reference evidence="2 3" key="1">
    <citation type="submission" date="2017-03" db="EMBL/GenBank/DDBJ databases">
        <title>Complete sequence of Clostridium formicaceticum DSM 92.</title>
        <authorList>
            <person name="Poehlein A."/>
            <person name="Karl M."/>
            <person name="Bengelsdorf F.R."/>
            <person name="Duerre P."/>
            <person name="Daniel R."/>
        </authorList>
    </citation>
    <scope>NUCLEOTIDE SEQUENCE [LARGE SCALE GENOMIC DNA]</scope>
    <source>
        <strain evidence="2 3">DSM 92</strain>
    </source>
</reference>
<name>A0AAC9RI48_9CLOT</name>
<keyword evidence="1" id="KW-1133">Transmembrane helix</keyword>
<gene>
    <name evidence="2" type="ORF">CLFO_18860</name>
</gene>
<dbReference type="RefSeq" id="WP_156778818.1">
    <property type="nucleotide sequence ID" value="NZ_CP017603.1"/>
</dbReference>
<evidence type="ECO:0008006" key="4">
    <source>
        <dbReference type="Google" id="ProtNLM"/>
    </source>
</evidence>
<evidence type="ECO:0000313" key="3">
    <source>
        <dbReference type="Proteomes" id="UP000192478"/>
    </source>
</evidence>
<dbReference type="EMBL" id="CP020559">
    <property type="protein sequence ID" value="ARE87486.1"/>
    <property type="molecule type" value="Genomic_DNA"/>
</dbReference>